<keyword evidence="2" id="KW-0680">Restriction system</keyword>
<evidence type="ECO:0000256" key="2">
    <source>
        <dbReference type="ARBA" id="ARBA00022747"/>
    </source>
</evidence>
<evidence type="ECO:0000259" key="6">
    <source>
        <dbReference type="Pfam" id="PF01420"/>
    </source>
</evidence>
<dbReference type="SUPFAM" id="SSF116734">
    <property type="entry name" value="DNA methylase specificity domain"/>
    <property type="match status" value="2"/>
</dbReference>
<dbReference type="Proteomes" id="UP000327294">
    <property type="component" value="Chromosome"/>
</dbReference>
<dbReference type="PANTHER" id="PTHR43140:SF1">
    <property type="entry name" value="TYPE I RESTRICTION ENZYME ECOKI SPECIFICITY SUBUNIT"/>
    <property type="match status" value="1"/>
</dbReference>
<dbReference type="InterPro" id="IPR000055">
    <property type="entry name" value="Restrct_endonuc_typeI_TRD"/>
</dbReference>
<dbReference type="GO" id="GO:0003677">
    <property type="term" value="F:DNA binding"/>
    <property type="evidence" value="ECO:0007669"/>
    <property type="project" value="UniProtKB-KW"/>
</dbReference>
<dbReference type="InterPro" id="IPR051212">
    <property type="entry name" value="Type-I_RE_S_subunit"/>
</dbReference>
<feature type="coiled-coil region" evidence="5">
    <location>
        <begin position="371"/>
        <end position="405"/>
    </location>
</feature>
<keyword evidence="5" id="KW-0175">Coiled coil</keyword>
<dbReference type="REBASE" id="376678">
    <property type="entry name" value="S.SspGY16ORF25140P"/>
</dbReference>
<reference evidence="7 8" key="1">
    <citation type="submission" date="2019-10" db="EMBL/GenBank/DDBJ databases">
        <title>Streptomyces sp. strain GY16 isolated from leaves of Broussonetia papyrifera.</title>
        <authorList>
            <person name="Mo P."/>
        </authorList>
    </citation>
    <scope>NUCLEOTIDE SEQUENCE [LARGE SCALE GENOMIC DNA]</scope>
    <source>
        <strain evidence="7 8">GY16</strain>
    </source>
</reference>
<comment type="similarity">
    <text evidence="1">Belongs to the type-I restriction system S methylase family.</text>
</comment>
<gene>
    <name evidence="7" type="ORF">F9278_25150</name>
</gene>
<evidence type="ECO:0000256" key="3">
    <source>
        <dbReference type="ARBA" id="ARBA00023125"/>
    </source>
</evidence>
<keyword evidence="8" id="KW-1185">Reference proteome</keyword>
<organism evidence="7 8">
    <name type="scientific">Streptomyces phaeolivaceus</name>
    <dbReference type="NCBI Taxonomy" id="2653200"/>
    <lineage>
        <taxon>Bacteria</taxon>
        <taxon>Bacillati</taxon>
        <taxon>Actinomycetota</taxon>
        <taxon>Actinomycetes</taxon>
        <taxon>Kitasatosporales</taxon>
        <taxon>Streptomycetaceae</taxon>
        <taxon>Streptomyces</taxon>
    </lineage>
</organism>
<dbReference type="KEGG" id="sphv:F9278_25150"/>
<dbReference type="RefSeq" id="WP_152170337.1">
    <property type="nucleotide sequence ID" value="NZ_CP045096.1"/>
</dbReference>
<keyword evidence="3" id="KW-0238">DNA-binding</keyword>
<dbReference type="GO" id="GO:0009307">
    <property type="term" value="P:DNA restriction-modification system"/>
    <property type="evidence" value="ECO:0007669"/>
    <property type="project" value="UniProtKB-KW"/>
</dbReference>
<evidence type="ECO:0000313" key="8">
    <source>
        <dbReference type="Proteomes" id="UP000327294"/>
    </source>
</evidence>
<dbReference type="EMBL" id="CP045096">
    <property type="protein sequence ID" value="QFQ98897.1"/>
    <property type="molecule type" value="Genomic_DNA"/>
</dbReference>
<evidence type="ECO:0000256" key="1">
    <source>
        <dbReference type="ARBA" id="ARBA00010923"/>
    </source>
</evidence>
<evidence type="ECO:0000313" key="7">
    <source>
        <dbReference type="EMBL" id="QFQ98897.1"/>
    </source>
</evidence>
<evidence type="ECO:0000256" key="4">
    <source>
        <dbReference type="ARBA" id="ARBA00038652"/>
    </source>
</evidence>
<accession>A0A5P8K8G1</accession>
<protein>
    <recommendedName>
        <fullName evidence="6">Type I restriction modification DNA specificity domain-containing protein</fullName>
    </recommendedName>
</protein>
<dbReference type="InterPro" id="IPR044946">
    <property type="entry name" value="Restrct_endonuc_typeI_TRD_sf"/>
</dbReference>
<comment type="subunit">
    <text evidence="4">The methyltransferase is composed of M and S polypeptides.</text>
</comment>
<dbReference type="Gene3D" id="3.90.220.20">
    <property type="entry name" value="DNA methylase specificity domains"/>
    <property type="match status" value="2"/>
</dbReference>
<dbReference type="Pfam" id="PF01420">
    <property type="entry name" value="Methylase_S"/>
    <property type="match status" value="1"/>
</dbReference>
<name>A0A5P8K8G1_9ACTN</name>
<proteinExistence type="inferred from homology"/>
<feature type="domain" description="Type I restriction modification DNA specificity" evidence="6">
    <location>
        <begin position="88"/>
        <end position="168"/>
    </location>
</feature>
<dbReference type="PANTHER" id="PTHR43140">
    <property type="entry name" value="TYPE-1 RESTRICTION ENZYME ECOKI SPECIFICITY PROTEIN"/>
    <property type="match status" value="1"/>
</dbReference>
<dbReference type="AlphaFoldDB" id="A0A5P8K8G1"/>
<sequence length="427" mass="47271">MTFPVNWQTRRARFSFTRRDVRGADAPLASATKDGVSLRSDLEFSVWNPDSNISNYKLVEPDDFVIGLRSFQHGISHSAVRGIVSPAYTVLRSAGNLEPRFFKHYFRSSLLISHLANITQGIRQGQAIDIEAFQNLPMPVPSLEEQRRIADFLDAEIARIDLLAQKRQAQQSLLDERAYAHVSETLIPGILTHPLGRGSWPWLPAVSSANPLVRLGYICRIQNGLTVDGKRDVTGEVLTRPYLRVANVQAGYVNLDSVTEITVPRAVASRSTLRPGDVLMTEGGDLDKLGRGTVWNGELPNCLHQNHVFALRVDESRLDGHYLALMTQTVHGRCYFESTGSRTTNLASTNSSKILSFPVPLPSVAKQQALVKEMNTKLDCVRRAKERLTTQLDLLSERRQALITAAVTGQFDISTASGRNVTDGVTA</sequence>
<dbReference type="CDD" id="cd17253">
    <property type="entry name" value="RMtype1_S_Eco933I-TRD2-CR2_like"/>
    <property type="match status" value="1"/>
</dbReference>
<dbReference type="CDD" id="cd16961">
    <property type="entry name" value="RMtype1_S_TRD-CR_like"/>
    <property type="match status" value="1"/>
</dbReference>
<evidence type="ECO:0000256" key="5">
    <source>
        <dbReference type="SAM" id="Coils"/>
    </source>
</evidence>